<feature type="disulfide bond" description="Redox-active" evidence="9">
    <location>
        <begin position="32"/>
        <end position="35"/>
    </location>
</feature>
<dbReference type="GO" id="GO:0015035">
    <property type="term" value="F:protein-disulfide reductase activity"/>
    <property type="evidence" value="ECO:0007669"/>
    <property type="project" value="UniProtKB-UniRule"/>
</dbReference>
<dbReference type="Gene3D" id="3.40.30.10">
    <property type="entry name" value="Glutaredoxin"/>
    <property type="match status" value="1"/>
</dbReference>
<reference evidence="11 12" key="1">
    <citation type="journal article" date="2018" name="Sci. Rep.">
        <title>A novel species of the marine cyanobacterium Acaryochloris with a unique pigment content and lifestyle.</title>
        <authorList>
            <person name="Partensky F."/>
            <person name="Six C."/>
            <person name="Ratin M."/>
            <person name="Garczarek L."/>
            <person name="Vaulot D."/>
            <person name="Probert I."/>
            <person name="Calteau A."/>
            <person name="Gourvil P."/>
            <person name="Marie D."/>
            <person name="Grebert T."/>
            <person name="Bouchier C."/>
            <person name="Le Panse S."/>
            <person name="Gachenot M."/>
            <person name="Rodriguez F."/>
            <person name="Garrido J.L."/>
        </authorList>
    </citation>
    <scope>NUCLEOTIDE SEQUENCE [LARGE SCALE GENOMIC DNA]</scope>
    <source>
        <strain evidence="11 12">RCC1774</strain>
    </source>
</reference>
<keyword evidence="5 9" id="KW-0676">Redox-active center</keyword>
<feature type="active site" description="Nucleophile" evidence="8">
    <location>
        <position position="32"/>
    </location>
</feature>
<evidence type="ECO:0000313" key="12">
    <source>
        <dbReference type="Proteomes" id="UP000248857"/>
    </source>
</evidence>
<dbReference type="GO" id="GO:0005737">
    <property type="term" value="C:cytoplasm"/>
    <property type="evidence" value="ECO:0007669"/>
    <property type="project" value="TreeGrafter"/>
</dbReference>
<protein>
    <recommendedName>
        <fullName evidence="6 7">Thioredoxin</fullName>
    </recommendedName>
</protein>
<dbReference type="InterPro" id="IPR017937">
    <property type="entry name" value="Thioredoxin_CS"/>
</dbReference>
<dbReference type="NCBIfam" id="TIGR01068">
    <property type="entry name" value="thioredoxin"/>
    <property type="match status" value="1"/>
</dbReference>
<dbReference type="PROSITE" id="PS00194">
    <property type="entry name" value="THIOREDOXIN_1"/>
    <property type="match status" value="1"/>
</dbReference>
<evidence type="ECO:0000256" key="4">
    <source>
        <dbReference type="ARBA" id="ARBA00023157"/>
    </source>
</evidence>
<keyword evidence="3" id="KW-0249">Electron transport</keyword>
<dbReference type="PRINTS" id="PR00421">
    <property type="entry name" value="THIOREDOXIN"/>
</dbReference>
<comment type="caution">
    <text evidence="11">The sequence shown here is derived from an EMBL/GenBank/DDBJ whole genome shotgun (WGS) entry which is preliminary data.</text>
</comment>
<dbReference type="PANTHER" id="PTHR45663:SF11">
    <property type="entry name" value="GEO12009P1"/>
    <property type="match status" value="1"/>
</dbReference>
<keyword evidence="2" id="KW-0813">Transport</keyword>
<evidence type="ECO:0000256" key="2">
    <source>
        <dbReference type="ARBA" id="ARBA00022448"/>
    </source>
</evidence>
<keyword evidence="4 9" id="KW-1015">Disulfide bond</keyword>
<keyword evidence="12" id="KW-1185">Reference proteome</keyword>
<evidence type="ECO:0000256" key="6">
    <source>
        <dbReference type="NCBIfam" id="TIGR01068"/>
    </source>
</evidence>
<dbReference type="PANTHER" id="PTHR45663">
    <property type="entry name" value="GEO12009P1"/>
    <property type="match status" value="1"/>
</dbReference>
<dbReference type="OrthoDB" id="530955at2"/>
<dbReference type="FunFam" id="3.40.30.10:FF:000001">
    <property type="entry name" value="Thioredoxin"/>
    <property type="match status" value="1"/>
</dbReference>
<dbReference type="InterPro" id="IPR005746">
    <property type="entry name" value="Thioredoxin"/>
</dbReference>
<dbReference type="EMBL" id="PQWO01000004">
    <property type="protein sequence ID" value="PZD74010.1"/>
    <property type="molecule type" value="Genomic_DNA"/>
</dbReference>
<dbReference type="RefSeq" id="WP_110985752.1">
    <property type="nucleotide sequence ID" value="NZ_CAWNWM010000004.1"/>
</dbReference>
<dbReference type="PROSITE" id="PS51352">
    <property type="entry name" value="THIOREDOXIN_2"/>
    <property type="match status" value="1"/>
</dbReference>
<dbReference type="InterPro" id="IPR036249">
    <property type="entry name" value="Thioredoxin-like_sf"/>
</dbReference>
<dbReference type="AlphaFoldDB" id="A0A2W1JKT9"/>
<evidence type="ECO:0000256" key="8">
    <source>
        <dbReference type="PIRSR" id="PIRSR000077-1"/>
    </source>
</evidence>
<feature type="site" description="Contributes to redox potential value" evidence="8">
    <location>
        <position position="34"/>
    </location>
</feature>
<evidence type="ECO:0000256" key="7">
    <source>
        <dbReference type="PIRNR" id="PIRNR000077"/>
    </source>
</evidence>
<feature type="site" description="Contributes to redox potential value" evidence="8">
    <location>
        <position position="33"/>
    </location>
</feature>
<evidence type="ECO:0000256" key="1">
    <source>
        <dbReference type="ARBA" id="ARBA00008987"/>
    </source>
</evidence>
<feature type="domain" description="Thioredoxin" evidence="10">
    <location>
        <begin position="1"/>
        <end position="107"/>
    </location>
</feature>
<proteinExistence type="inferred from homology"/>
<feature type="active site" description="Nucleophile" evidence="8">
    <location>
        <position position="35"/>
    </location>
</feature>
<evidence type="ECO:0000259" key="10">
    <source>
        <dbReference type="PROSITE" id="PS51352"/>
    </source>
</evidence>
<dbReference type="PIRSF" id="PIRSF000077">
    <property type="entry name" value="Thioredoxin"/>
    <property type="match status" value="1"/>
</dbReference>
<dbReference type="InterPro" id="IPR013766">
    <property type="entry name" value="Thioredoxin_domain"/>
</dbReference>
<name>A0A2W1JKT9_9CYAN</name>
<sequence length="107" mass="11679">MSATIAINDTTFQQEVLENAQPVLVDFWAPWCGPCRVVSPIVEELADQYAEQVKVVKLNIDESSDVASQYDVRSIPTLMVFKAGEAVESLTGAVPKSKLSSALDKHL</sequence>
<comment type="similarity">
    <text evidence="1 7">Belongs to the thioredoxin family.</text>
</comment>
<dbReference type="SUPFAM" id="SSF52833">
    <property type="entry name" value="Thioredoxin-like"/>
    <property type="match status" value="1"/>
</dbReference>
<dbReference type="Pfam" id="PF00085">
    <property type="entry name" value="Thioredoxin"/>
    <property type="match status" value="1"/>
</dbReference>
<evidence type="ECO:0000256" key="9">
    <source>
        <dbReference type="PIRSR" id="PIRSR000077-4"/>
    </source>
</evidence>
<gene>
    <name evidence="11" type="primary">trxA_3</name>
    <name evidence="11" type="ORF">C1752_01804</name>
</gene>
<feature type="site" description="Deprotonates C-terminal active site Cys" evidence="8">
    <location>
        <position position="26"/>
    </location>
</feature>
<evidence type="ECO:0000256" key="5">
    <source>
        <dbReference type="ARBA" id="ARBA00023284"/>
    </source>
</evidence>
<evidence type="ECO:0000313" key="11">
    <source>
        <dbReference type="EMBL" id="PZD74010.1"/>
    </source>
</evidence>
<evidence type="ECO:0000256" key="3">
    <source>
        <dbReference type="ARBA" id="ARBA00022982"/>
    </source>
</evidence>
<accession>A0A2W1JKT9</accession>
<organism evidence="11 12">
    <name type="scientific">Acaryochloris thomasi RCC1774</name>
    <dbReference type="NCBI Taxonomy" id="1764569"/>
    <lineage>
        <taxon>Bacteria</taxon>
        <taxon>Bacillati</taxon>
        <taxon>Cyanobacteriota</taxon>
        <taxon>Cyanophyceae</taxon>
        <taxon>Acaryochloridales</taxon>
        <taxon>Acaryochloridaceae</taxon>
        <taxon>Acaryochloris</taxon>
        <taxon>Acaryochloris thomasi</taxon>
    </lineage>
</organism>
<dbReference type="CDD" id="cd02947">
    <property type="entry name" value="TRX_family"/>
    <property type="match status" value="1"/>
</dbReference>
<dbReference type="Proteomes" id="UP000248857">
    <property type="component" value="Unassembled WGS sequence"/>
</dbReference>